<dbReference type="Proteomes" id="UP001159363">
    <property type="component" value="Chromosome 9"/>
</dbReference>
<sequence>MKCLKGLQELTLRKRVEEIMHSEPEILKPKLLQGEVVREQLSKSIQEMKGARVKTSDKKSQEKKQSSAKIERDITAFFEDDRNSRLLPGKDGIKSESGRQQVRCLEDNMNNLYEKFNKEDPSKRENISYSTFTRYRPKWLKKMNVDERETFQKIHKDVITINLLEMGDRLHKSVDGYAAHVGRVIHQYEALKYQKENLQFNEAVIHMDFRENYNCKFAEETQAFHFGGSRKQVSLHTVLWADAAGTTVLHMRELSCLACSEECPHYGCGQYPGQQKKKLTVVEVYWTNSDDGDDLNVTIKARNTNTDLNSIVSGIVLRIRIQGRKEFYQYYDVAKDIVREEDVRVEYLVRCNKEHDLFKGNPNSVDRE</sequence>
<reference evidence="2 3" key="1">
    <citation type="submission" date="2023-02" db="EMBL/GenBank/DDBJ databases">
        <title>LHISI_Scaffold_Assembly.</title>
        <authorList>
            <person name="Stuart O.P."/>
            <person name="Cleave R."/>
            <person name="Magrath M.J.L."/>
            <person name="Mikheyev A.S."/>
        </authorList>
    </citation>
    <scope>NUCLEOTIDE SEQUENCE [LARGE SCALE GENOMIC DNA]</scope>
    <source>
        <strain evidence="2">Daus_M_001</strain>
        <tissue evidence="2">Leg muscle</tissue>
    </source>
</reference>
<name>A0ABQ9GQJ8_9NEOP</name>
<evidence type="ECO:0000256" key="1">
    <source>
        <dbReference type="SAM" id="MobiDB-lite"/>
    </source>
</evidence>
<feature type="compositionally biased region" description="Basic and acidic residues" evidence="1">
    <location>
        <begin position="54"/>
        <end position="69"/>
    </location>
</feature>
<organism evidence="2 3">
    <name type="scientific">Dryococelus australis</name>
    <dbReference type="NCBI Taxonomy" id="614101"/>
    <lineage>
        <taxon>Eukaryota</taxon>
        <taxon>Metazoa</taxon>
        <taxon>Ecdysozoa</taxon>
        <taxon>Arthropoda</taxon>
        <taxon>Hexapoda</taxon>
        <taxon>Insecta</taxon>
        <taxon>Pterygota</taxon>
        <taxon>Neoptera</taxon>
        <taxon>Polyneoptera</taxon>
        <taxon>Phasmatodea</taxon>
        <taxon>Verophasmatodea</taxon>
        <taxon>Anareolatae</taxon>
        <taxon>Phasmatidae</taxon>
        <taxon>Eurycanthinae</taxon>
        <taxon>Dryococelus</taxon>
    </lineage>
</organism>
<comment type="caution">
    <text evidence="2">The sequence shown here is derived from an EMBL/GenBank/DDBJ whole genome shotgun (WGS) entry which is preliminary data.</text>
</comment>
<keyword evidence="3" id="KW-1185">Reference proteome</keyword>
<evidence type="ECO:0000313" key="2">
    <source>
        <dbReference type="EMBL" id="KAJ8874321.1"/>
    </source>
</evidence>
<proteinExistence type="predicted"/>
<evidence type="ECO:0000313" key="3">
    <source>
        <dbReference type="Proteomes" id="UP001159363"/>
    </source>
</evidence>
<dbReference type="PANTHER" id="PTHR46601:SF1">
    <property type="entry name" value="ADF-H DOMAIN-CONTAINING PROTEIN"/>
    <property type="match status" value="1"/>
</dbReference>
<accession>A0ABQ9GQJ8</accession>
<protein>
    <submittedName>
        <fullName evidence="2">Uncharacterized protein</fullName>
    </submittedName>
</protein>
<gene>
    <name evidence="2" type="ORF">PR048_025167</name>
</gene>
<dbReference type="EMBL" id="JARBHB010000010">
    <property type="protein sequence ID" value="KAJ8874321.1"/>
    <property type="molecule type" value="Genomic_DNA"/>
</dbReference>
<dbReference type="PANTHER" id="PTHR46601">
    <property type="entry name" value="ULP_PROTEASE DOMAIN-CONTAINING PROTEIN"/>
    <property type="match status" value="1"/>
</dbReference>
<feature type="region of interest" description="Disordered" evidence="1">
    <location>
        <begin position="43"/>
        <end position="69"/>
    </location>
</feature>